<feature type="compositionally biased region" description="Basic residues" evidence="2">
    <location>
        <begin position="275"/>
        <end position="293"/>
    </location>
</feature>
<dbReference type="SUPFAM" id="SSF57667">
    <property type="entry name" value="beta-beta-alpha zinc fingers"/>
    <property type="match status" value="1"/>
</dbReference>
<feature type="domain" description="C2H2-type" evidence="3">
    <location>
        <begin position="295"/>
        <end position="317"/>
    </location>
</feature>
<evidence type="ECO:0000259" key="3">
    <source>
        <dbReference type="PROSITE" id="PS50157"/>
    </source>
</evidence>
<dbReference type="SMART" id="SM00355">
    <property type="entry name" value="ZnF_C2H2"/>
    <property type="match status" value="2"/>
</dbReference>
<feature type="region of interest" description="Disordered" evidence="2">
    <location>
        <begin position="272"/>
        <end position="293"/>
    </location>
</feature>
<name>A0A9N7N7L0_STRHE</name>
<dbReference type="PANTHER" id="PTHR46869">
    <property type="entry name" value="C2H2-LIKE ZINC FINGER PROTEIN"/>
    <property type="match status" value="1"/>
</dbReference>
<gene>
    <name evidence="4" type="ORF">SHERM_19966</name>
</gene>
<evidence type="ECO:0000313" key="5">
    <source>
        <dbReference type="Proteomes" id="UP001153555"/>
    </source>
</evidence>
<dbReference type="PROSITE" id="PS00028">
    <property type="entry name" value="ZINC_FINGER_C2H2_1"/>
    <property type="match status" value="2"/>
</dbReference>
<feature type="domain" description="C2H2-type" evidence="3">
    <location>
        <begin position="231"/>
        <end position="258"/>
    </location>
</feature>
<dbReference type="PROSITE" id="PS50157">
    <property type="entry name" value="ZINC_FINGER_C2H2_2"/>
    <property type="match status" value="2"/>
</dbReference>
<dbReference type="OrthoDB" id="9451254at2759"/>
<keyword evidence="5" id="KW-1185">Reference proteome</keyword>
<organism evidence="4 5">
    <name type="scientific">Striga hermonthica</name>
    <name type="common">Purple witchweed</name>
    <name type="synonym">Buchnera hermonthica</name>
    <dbReference type="NCBI Taxonomy" id="68872"/>
    <lineage>
        <taxon>Eukaryota</taxon>
        <taxon>Viridiplantae</taxon>
        <taxon>Streptophyta</taxon>
        <taxon>Embryophyta</taxon>
        <taxon>Tracheophyta</taxon>
        <taxon>Spermatophyta</taxon>
        <taxon>Magnoliopsida</taxon>
        <taxon>eudicotyledons</taxon>
        <taxon>Gunneridae</taxon>
        <taxon>Pentapetalae</taxon>
        <taxon>asterids</taxon>
        <taxon>lamiids</taxon>
        <taxon>Lamiales</taxon>
        <taxon>Orobanchaceae</taxon>
        <taxon>Buchnereae</taxon>
        <taxon>Striga</taxon>
    </lineage>
</organism>
<dbReference type="AlphaFoldDB" id="A0A9N7N7L0"/>
<dbReference type="PANTHER" id="PTHR46869:SF1">
    <property type="entry name" value="C2H2-LIKE ZINC FINGER PROTEIN"/>
    <property type="match status" value="1"/>
</dbReference>
<dbReference type="Gene3D" id="3.30.160.60">
    <property type="entry name" value="Classic Zinc Finger"/>
    <property type="match status" value="1"/>
</dbReference>
<dbReference type="GO" id="GO:0008270">
    <property type="term" value="F:zinc ion binding"/>
    <property type="evidence" value="ECO:0007669"/>
    <property type="project" value="UniProtKB-KW"/>
</dbReference>
<sequence>MASHSGRERAAKNDHSWNSGEEDWKLVLDSHSESELECRASRAQSSKGKKFKKMGFSSRSPFTSLYNNNISNGSSSGSEIDCNDHEEVAMCLMMLSRDLGNNMSSVVESSDNNSVILETKSSSMDFSKNVGSKNEACKKIEALKLKKECALDDVENSDSGYFLDEFEKADSDVPVVPKKSAFFTRSNFGAEEAVSKEFEREKNGQLRKIESRKKKHVAENTEYEEKKRVKYECFNCKKTFKSYQALGGHRPCHKRTNNSFYENSLDDDADEELVKRKKTNEKKDKSKKKKKSKGHKCPFCERVFKNGQALGGHKRSHFIGGHVETYNYSCPSNINNNVSQIVEKKKQHIFLDLNLPAPEDDENGEEREVLG</sequence>
<keyword evidence="1" id="KW-0862">Zinc</keyword>
<dbReference type="InterPro" id="IPR036236">
    <property type="entry name" value="Znf_C2H2_sf"/>
</dbReference>
<evidence type="ECO:0000256" key="2">
    <source>
        <dbReference type="SAM" id="MobiDB-lite"/>
    </source>
</evidence>
<dbReference type="Pfam" id="PF13912">
    <property type="entry name" value="zf-C2H2_6"/>
    <property type="match status" value="2"/>
</dbReference>
<dbReference type="EMBL" id="CACSLK010023397">
    <property type="protein sequence ID" value="CAA0822495.1"/>
    <property type="molecule type" value="Genomic_DNA"/>
</dbReference>
<keyword evidence="1" id="KW-0479">Metal-binding</keyword>
<keyword evidence="1" id="KW-0863">Zinc-finger</keyword>
<comment type="caution">
    <text evidence="4">The sequence shown here is derived from an EMBL/GenBank/DDBJ whole genome shotgun (WGS) entry which is preliminary data.</text>
</comment>
<proteinExistence type="predicted"/>
<dbReference type="Proteomes" id="UP001153555">
    <property type="component" value="Unassembled WGS sequence"/>
</dbReference>
<protein>
    <submittedName>
        <fullName evidence="4">C2H2-like zinc finger protein</fullName>
    </submittedName>
</protein>
<evidence type="ECO:0000313" key="4">
    <source>
        <dbReference type="EMBL" id="CAA0822495.1"/>
    </source>
</evidence>
<accession>A0A9N7N7L0</accession>
<evidence type="ECO:0000256" key="1">
    <source>
        <dbReference type="PROSITE-ProRule" id="PRU00042"/>
    </source>
</evidence>
<dbReference type="InterPro" id="IPR013087">
    <property type="entry name" value="Znf_C2H2_type"/>
</dbReference>
<reference evidence="4" key="1">
    <citation type="submission" date="2019-12" db="EMBL/GenBank/DDBJ databases">
        <authorList>
            <person name="Scholes J."/>
        </authorList>
    </citation>
    <scope>NUCLEOTIDE SEQUENCE</scope>
</reference>